<feature type="region of interest" description="Disordered" evidence="1">
    <location>
        <begin position="1"/>
        <end position="44"/>
    </location>
</feature>
<dbReference type="PROSITE" id="PS50828">
    <property type="entry name" value="SMR"/>
    <property type="match status" value="1"/>
</dbReference>
<evidence type="ECO:0000313" key="3">
    <source>
        <dbReference type="EMBL" id="QWT50533.1"/>
    </source>
</evidence>
<accession>A0A975SQ66</accession>
<feature type="region of interest" description="Disordered" evidence="1">
    <location>
        <begin position="64"/>
        <end position="103"/>
    </location>
</feature>
<feature type="domain" description="Smr" evidence="2">
    <location>
        <begin position="145"/>
        <end position="226"/>
    </location>
</feature>
<protein>
    <submittedName>
        <fullName evidence="3">Smr/MutS family protein</fullName>
    </submittedName>
</protein>
<dbReference type="InterPro" id="IPR002625">
    <property type="entry name" value="Smr_dom"/>
</dbReference>
<dbReference type="AlphaFoldDB" id="A0A975SQ66"/>
<organism evidence="3 4">
    <name type="scientific">Azospira inquinata</name>
    <dbReference type="NCBI Taxonomy" id="2785627"/>
    <lineage>
        <taxon>Bacteria</taxon>
        <taxon>Pseudomonadati</taxon>
        <taxon>Pseudomonadota</taxon>
        <taxon>Betaproteobacteria</taxon>
        <taxon>Rhodocyclales</taxon>
        <taxon>Rhodocyclaceae</taxon>
        <taxon>Azospira</taxon>
    </lineage>
</organism>
<reference evidence="3" key="1">
    <citation type="submission" date="2020-11" db="EMBL/GenBank/DDBJ databases">
        <title>Azospira inquinata sp. nov.</title>
        <authorList>
            <person name="Moe W.M."/>
            <person name="Mikes M.C."/>
        </authorList>
    </citation>
    <scope>NUCLEOTIDE SEQUENCE</scope>
    <source>
        <strain evidence="3">Azo-3</strain>
    </source>
</reference>
<dbReference type="KEGG" id="aiq:Azoinq_10830"/>
<dbReference type="SMART" id="SM00463">
    <property type="entry name" value="SMR"/>
    <property type="match status" value="1"/>
</dbReference>
<evidence type="ECO:0000313" key="4">
    <source>
        <dbReference type="Proteomes" id="UP000683428"/>
    </source>
</evidence>
<evidence type="ECO:0000259" key="2">
    <source>
        <dbReference type="PROSITE" id="PS50828"/>
    </source>
</evidence>
<dbReference type="PANTHER" id="PTHR35562:SF2">
    <property type="entry name" value="DNA ENDONUCLEASE SMRA-RELATED"/>
    <property type="match status" value="1"/>
</dbReference>
<dbReference type="EMBL" id="CP064782">
    <property type="protein sequence ID" value="QWT50533.1"/>
    <property type="molecule type" value="Genomic_DNA"/>
</dbReference>
<dbReference type="Pfam" id="PF01713">
    <property type="entry name" value="Smr"/>
    <property type="match status" value="1"/>
</dbReference>
<sequence length="232" mass="25255">MADATPLPESDRAEVGRAPRRPRRVVETSRQEGPEDSGTTFLSLQETDPHWLFLQAVGTITPLANNNRAEVPRPRPVPKPRPRPKAETQAPGEAAPAAPERRTGLSDHALASLQERDDGSFLRPGLGSRTLADLRKGRWGIQGELDLHGYNRDEAREVLARFLASSLRQGRRGLRIIHGKGLGSPGGDGVLKHLSRAWLAQREEILAFCPAPERDGGDGALLVLLQSTSKTS</sequence>
<proteinExistence type="predicted"/>
<feature type="compositionally biased region" description="Basic and acidic residues" evidence="1">
    <location>
        <begin position="24"/>
        <end position="33"/>
    </location>
</feature>
<dbReference type="Proteomes" id="UP000683428">
    <property type="component" value="Chromosome"/>
</dbReference>
<name>A0A975SQ66_9RHOO</name>
<feature type="compositionally biased region" description="Low complexity" evidence="1">
    <location>
        <begin position="87"/>
        <end position="98"/>
    </location>
</feature>
<evidence type="ECO:0000256" key="1">
    <source>
        <dbReference type="SAM" id="MobiDB-lite"/>
    </source>
</evidence>
<dbReference type="PANTHER" id="PTHR35562">
    <property type="entry name" value="DNA ENDONUCLEASE SMRA-RELATED"/>
    <property type="match status" value="1"/>
</dbReference>
<gene>
    <name evidence="3" type="ORF">Azoinq_10830</name>
</gene>
<keyword evidence="4" id="KW-1185">Reference proteome</keyword>